<reference evidence="1 2" key="1">
    <citation type="journal article" date="2019" name="Int. J. Syst. Evol. Microbiol.">
        <title>The Global Catalogue of Microorganisms (GCM) 10K type strain sequencing project: providing services to taxonomists for standard genome sequencing and annotation.</title>
        <authorList>
            <consortium name="The Broad Institute Genomics Platform"/>
            <consortium name="The Broad Institute Genome Sequencing Center for Infectious Disease"/>
            <person name="Wu L."/>
            <person name="Ma J."/>
        </authorList>
    </citation>
    <scope>NUCLEOTIDE SEQUENCE [LARGE SCALE GENOMIC DNA]</scope>
    <source>
        <strain evidence="1 2">JCM 15421</strain>
    </source>
</reference>
<organism evidence="1 2">
    <name type="scientific">Dokdonella soli</name>
    <dbReference type="NCBI Taxonomy" id="529810"/>
    <lineage>
        <taxon>Bacteria</taxon>
        <taxon>Pseudomonadati</taxon>
        <taxon>Pseudomonadota</taxon>
        <taxon>Gammaproteobacteria</taxon>
        <taxon>Lysobacterales</taxon>
        <taxon>Rhodanobacteraceae</taxon>
        <taxon>Dokdonella</taxon>
    </lineage>
</organism>
<protein>
    <recommendedName>
        <fullName evidence="3">DUF2934 domain-containing protein</fullName>
    </recommendedName>
</protein>
<dbReference type="Proteomes" id="UP001501523">
    <property type="component" value="Unassembled WGS sequence"/>
</dbReference>
<gene>
    <name evidence="1" type="ORF">GCM10009105_19450</name>
</gene>
<evidence type="ECO:0000313" key="1">
    <source>
        <dbReference type="EMBL" id="GAA0714683.1"/>
    </source>
</evidence>
<evidence type="ECO:0008006" key="3">
    <source>
        <dbReference type="Google" id="ProtNLM"/>
    </source>
</evidence>
<accession>A0ABN1IIK5</accession>
<keyword evidence="2" id="KW-1185">Reference proteome</keyword>
<dbReference type="RefSeq" id="WP_343790232.1">
    <property type="nucleotide sequence ID" value="NZ_BAAAEU010000008.1"/>
</dbReference>
<sequence length="56" mass="6579">MVRVIEMPVERLSDHELGIRQWEAVMSCGYGSPEHQWLEREILRRTPSQNGEKKGK</sequence>
<evidence type="ECO:0000313" key="2">
    <source>
        <dbReference type="Proteomes" id="UP001501523"/>
    </source>
</evidence>
<dbReference type="EMBL" id="BAAAEU010000008">
    <property type="protein sequence ID" value="GAA0714683.1"/>
    <property type="molecule type" value="Genomic_DNA"/>
</dbReference>
<name>A0ABN1IIK5_9GAMM</name>
<proteinExistence type="predicted"/>
<comment type="caution">
    <text evidence="1">The sequence shown here is derived from an EMBL/GenBank/DDBJ whole genome shotgun (WGS) entry which is preliminary data.</text>
</comment>